<gene>
    <name evidence="2" type="ORF">ANCCAN_13856</name>
</gene>
<dbReference type="InterPro" id="IPR038050">
    <property type="entry name" value="Neuro_actylchol_rec"/>
</dbReference>
<dbReference type="Gene3D" id="1.20.58.390">
    <property type="entry name" value="Neurotransmitter-gated ion-channel transmembrane domain"/>
    <property type="match status" value="1"/>
</dbReference>
<dbReference type="EMBL" id="JOJR01000297">
    <property type="protein sequence ID" value="RCN40209.1"/>
    <property type="molecule type" value="Genomic_DNA"/>
</dbReference>
<proteinExistence type="predicted"/>
<dbReference type="GO" id="GO:0016020">
    <property type="term" value="C:membrane"/>
    <property type="evidence" value="ECO:0007669"/>
    <property type="project" value="InterPro"/>
</dbReference>
<protein>
    <recommendedName>
        <fullName evidence="4">Neurotransmitter-gated ion-channel ligand-binding domain-containing protein</fullName>
    </recommendedName>
</protein>
<reference evidence="2 3" key="1">
    <citation type="submission" date="2014-10" db="EMBL/GenBank/DDBJ databases">
        <title>Draft genome of the hookworm Ancylostoma caninum.</title>
        <authorList>
            <person name="Mitreva M."/>
        </authorList>
    </citation>
    <scope>NUCLEOTIDE SEQUENCE [LARGE SCALE GENOMIC DNA]</scope>
    <source>
        <strain evidence="2 3">Baltimore</strain>
    </source>
</reference>
<keyword evidence="3" id="KW-1185">Reference proteome</keyword>
<comment type="caution">
    <text evidence="2">The sequence shown here is derived from an EMBL/GenBank/DDBJ whole genome shotgun (WGS) entry which is preliminary data.</text>
</comment>
<dbReference type="Proteomes" id="UP000252519">
    <property type="component" value="Unassembled WGS sequence"/>
</dbReference>
<dbReference type="OrthoDB" id="203862at2759"/>
<dbReference type="PANTHER" id="PTHR18945">
    <property type="entry name" value="NEUROTRANSMITTER GATED ION CHANNEL"/>
    <property type="match status" value="1"/>
</dbReference>
<name>A0A368GA89_ANCCA</name>
<evidence type="ECO:0000313" key="2">
    <source>
        <dbReference type="EMBL" id="RCN40209.1"/>
    </source>
</evidence>
<dbReference type="AlphaFoldDB" id="A0A368GA89"/>
<organism evidence="2 3">
    <name type="scientific">Ancylostoma caninum</name>
    <name type="common">Dog hookworm</name>
    <dbReference type="NCBI Taxonomy" id="29170"/>
    <lineage>
        <taxon>Eukaryota</taxon>
        <taxon>Metazoa</taxon>
        <taxon>Ecdysozoa</taxon>
        <taxon>Nematoda</taxon>
        <taxon>Chromadorea</taxon>
        <taxon>Rhabditida</taxon>
        <taxon>Rhabditina</taxon>
        <taxon>Rhabditomorpha</taxon>
        <taxon>Strongyloidea</taxon>
        <taxon>Ancylostomatidae</taxon>
        <taxon>Ancylostomatinae</taxon>
        <taxon>Ancylostoma</taxon>
    </lineage>
</organism>
<dbReference type="InterPro" id="IPR006201">
    <property type="entry name" value="Neur_channel"/>
</dbReference>
<accession>A0A368GA89</accession>
<keyword evidence="1" id="KW-0472">Membrane</keyword>
<dbReference type="GO" id="GO:0005216">
    <property type="term" value="F:monoatomic ion channel activity"/>
    <property type="evidence" value="ECO:0007669"/>
    <property type="project" value="InterPro"/>
</dbReference>
<evidence type="ECO:0000313" key="3">
    <source>
        <dbReference type="Proteomes" id="UP000252519"/>
    </source>
</evidence>
<keyword evidence="1" id="KW-0812">Transmembrane</keyword>
<sequence>MMVFCSLLEYAAVGYINKRMKLNERKKVSRATGNFPSPVEPPPTRTVSVPAYFNRGYRPFYSSTDTNSNLYIPESQRVPLTLQELDCHCPAAPDDEPRLRFDGYTTADIDYFWGRQKSDHRQGAVAFDKFMLPQFKQTGYNVNITKAVTSSGEYVRLYFEVLLVRNMGFYSMNIVIPSMLIVTISWNVIR</sequence>
<dbReference type="GO" id="GO:0004888">
    <property type="term" value="F:transmembrane signaling receptor activity"/>
    <property type="evidence" value="ECO:0007669"/>
    <property type="project" value="InterPro"/>
</dbReference>
<keyword evidence="1" id="KW-1133">Transmembrane helix</keyword>
<dbReference type="STRING" id="29170.A0A368GA89"/>
<feature type="transmembrane region" description="Helical" evidence="1">
    <location>
        <begin position="167"/>
        <end position="189"/>
    </location>
</feature>
<evidence type="ECO:0000256" key="1">
    <source>
        <dbReference type="SAM" id="Phobius"/>
    </source>
</evidence>
<evidence type="ECO:0008006" key="4">
    <source>
        <dbReference type="Google" id="ProtNLM"/>
    </source>
</evidence>